<dbReference type="PIRSF" id="PIRSF002116">
    <property type="entry name" value="Ribosomal_S4"/>
    <property type="match status" value="1"/>
</dbReference>
<proteinExistence type="inferred from homology"/>
<organism evidence="9">
    <name type="scientific">Thermofilum pendens</name>
    <dbReference type="NCBI Taxonomy" id="2269"/>
    <lineage>
        <taxon>Archaea</taxon>
        <taxon>Thermoproteota</taxon>
        <taxon>Thermoprotei</taxon>
        <taxon>Thermofilales</taxon>
        <taxon>Thermofilaceae</taxon>
        <taxon>Thermofilum</taxon>
    </lineage>
</organism>
<dbReference type="Gene3D" id="2.30.30.30">
    <property type="match status" value="1"/>
</dbReference>
<dbReference type="Gene3D" id="3.10.290.10">
    <property type="entry name" value="RNA-binding S4 domain"/>
    <property type="match status" value="1"/>
</dbReference>
<dbReference type="InterPro" id="IPR002942">
    <property type="entry name" value="S4_RNA-bd"/>
</dbReference>
<dbReference type="FunFam" id="3.10.290.10:FF:000002">
    <property type="entry name" value="40S ribosomal protein S4"/>
    <property type="match status" value="1"/>
</dbReference>
<dbReference type="GO" id="GO:0006412">
    <property type="term" value="P:translation"/>
    <property type="evidence" value="ECO:0007669"/>
    <property type="project" value="UniProtKB-UniRule"/>
</dbReference>
<dbReference type="InterPro" id="IPR014722">
    <property type="entry name" value="Rib_uL2_dom2"/>
</dbReference>
<dbReference type="GO" id="GO:0019843">
    <property type="term" value="F:rRNA binding"/>
    <property type="evidence" value="ECO:0007669"/>
    <property type="project" value="UniProtKB-KW"/>
</dbReference>
<evidence type="ECO:0000256" key="1">
    <source>
        <dbReference type="ARBA" id="ARBA00007500"/>
    </source>
</evidence>
<dbReference type="InterPro" id="IPR041982">
    <property type="entry name" value="Ribosomal_eS4_KOW"/>
</dbReference>
<evidence type="ECO:0000256" key="4">
    <source>
        <dbReference type="ARBA" id="ARBA00022980"/>
    </source>
</evidence>
<keyword evidence="5 7" id="KW-0687">Ribonucleoprotein</keyword>
<dbReference type="CDD" id="cd06087">
    <property type="entry name" value="KOW_RPS4"/>
    <property type="match status" value="1"/>
</dbReference>
<evidence type="ECO:0000256" key="6">
    <source>
        <dbReference type="ARBA" id="ARBA00035272"/>
    </source>
</evidence>
<dbReference type="Pfam" id="PF00900">
    <property type="entry name" value="Ribosomal_S4e"/>
    <property type="match status" value="1"/>
</dbReference>
<dbReference type="InterPro" id="IPR038237">
    <property type="entry name" value="Ribosomal_eS4_central_sf"/>
</dbReference>
<sequence length="251" mass="28572">MSRKVKGSLRHLRVSVAPPHWPVPRKERVWTVKPSPGPHPLISCIPLGVMLRDLLGYTTTMRETRRILAERKVEIDGKVVTDYKYPVGLMDVVRIIPEEKYYRVVPGRPRKLTLVEIPPEEAHLKLLRVKRKTTVRGGHIQLTFHDGRNYLVRVKDPRNPVEAPYRTMDSVLFDLRAKAILEHVPFEPGVLSVVVDGRNVGFLGRIESIQQVFKRRDALVVLSGEGGITRTIAEYVLPVGREKPLVTVVPR</sequence>
<protein>
    <recommendedName>
        <fullName evidence="6 7">Small ribosomal subunit protein eS4</fullName>
    </recommendedName>
</protein>
<evidence type="ECO:0000256" key="3">
    <source>
        <dbReference type="ARBA" id="ARBA00022884"/>
    </source>
</evidence>
<name>A0A7C1P125_THEPE</name>
<evidence type="ECO:0000256" key="5">
    <source>
        <dbReference type="ARBA" id="ARBA00023274"/>
    </source>
</evidence>
<dbReference type="GO" id="GO:0003735">
    <property type="term" value="F:structural constituent of ribosome"/>
    <property type="evidence" value="ECO:0007669"/>
    <property type="project" value="InterPro"/>
</dbReference>
<keyword evidence="3 7" id="KW-0694">RNA-binding</keyword>
<dbReference type="GO" id="GO:0022627">
    <property type="term" value="C:cytosolic small ribosomal subunit"/>
    <property type="evidence" value="ECO:0007669"/>
    <property type="project" value="TreeGrafter"/>
</dbReference>
<dbReference type="InterPro" id="IPR013843">
    <property type="entry name" value="Ribosomal_eS4_N"/>
</dbReference>
<dbReference type="InterPro" id="IPR000876">
    <property type="entry name" value="Ribosomal_eS4"/>
</dbReference>
<evidence type="ECO:0000256" key="7">
    <source>
        <dbReference type="HAMAP-Rule" id="MF_00485"/>
    </source>
</evidence>
<comment type="caution">
    <text evidence="9">The sequence shown here is derived from an EMBL/GenBank/DDBJ whole genome shotgun (WGS) entry which is preliminary data.</text>
</comment>
<dbReference type="SMART" id="SM00363">
    <property type="entry name" value="S4"/>
    <property type="match status" value="1"/>
</dbReference>
<dbReference type="PANTHER" id="PTHR11581:SF0">
    <property type="entry name" value="SMALL RIBOSOMAL SUBUNIT PROTEIN ES4"/>
    <property type="match status" value="1"/>
</dbReference>
<dbReference type="EMBL" id="DSKP01000070">
    <property type="protein sequence ID" value="HEB48537.1"/>
    <property type="molecule type" value="Genomic_DNA"/>
</dbReference>
<dbReference type="NCBIfam" id="NF003312">
    <property type="entry name" value="PRK04313.1"/>
    <property type="match status" value="1"/>
</dbReference>
<keyword evidence="2" id="KW-0699">rRNA-binding</keyword>
<feature type="domain" description="RNA-binding S4" evidence="8">
    <location>
        <begin position="45"/>
        <end position="109"/>
    </location>
</feature>
<dbReference type="HAMAP" id="MF_00485">
    <property type="entry name" value="Ribosomal_eS4"/>
    <property type="match status" value="1"/>
</dbReference>
<accession>A0A7C1P125</accession>
<dbReference type="PROSITE" id="PS50889">
    <property type="entry name" value="S4"/>
    <property type="match status" value="1"/>
</dbReference>
<dbReference type="SUPFAM" id="SSF55174">
    <property type="entry name" value="Alpha-L RNA-binding motif"/>
    <property type="match status" value="1"/>
</dbReference>
<comment type="similarity">
    <text evidence="1 7">Belongs to the eukaryotic ribosomal protein eS4 family.</text>
</comment>
<evidence type="ECO:0000259" key="8">
    <source>
        <dbReference type="SMART" id="SM00363"/>
    </source>
</evidence>
<dbReference type="InterPro" id="IPR036986">
    <property type="entry name" value="S4_RNA-bd_sf"/>
</dbReference>
<dbReference type="Gene3D" id="2.40.50.740">
    <property type="match status" value="1"/>
</dbReference>
<gene>
    <name evidence="7" type="primary">rps4e</name>
    <name evidence="9" type="ORF">ENP77_01925</name>
</gene>
<dbReference type="AlphaFoldDB" id="A0A7C1P125"/>
<dbReference type="InterPro" id="IPR013845">
    <property type="entry name" value="Ribosomal_eS4_central_region"/>
</dbReference>
<keyword evidence="4 7" id="KW-0689">Ribosomal protein</keyword>
<evidence type="ECO:0000313" key="9">
    <source>
        <dbReference type="EMBL" id="HEB48537.1"/>
    </source>
</evidence>
<dbReference type="Pfam" id="PF01479">
    <property type="entry name" value="S4"/>
    <property type="match status" value="1"/>
</dbReference>
<reference evidence="9" key="1">
    <citation type="journal article" date="2020" name="mSystems">
        <title>Genome- and Community-Level Interaction Insights into Carbon Utilization and Element Cycling Functions of Hydrothermarchaeota in Hydrothermal Sediment.</title>
        <authorList>
            <person name="Zhou Z."/>
            <person name="Liu Y."/>
            <person name="Xu W."/>
            <person name="Pan J."/>
            <person name="Luo Z.H."/>
            <person name="Li M."/>
        </authorList>
    </citation>
    <scope>NUCLEOTIDE SEQUENCE [LARGE SCALE GENOMIC DNA]</scope>
    <source>
        <strain evidence="9">SpSt-25</strain>
    </source>
</reference>
<dbReference type="CDD" id="cd00165">
    <property type="entry name" value="S4"/>
    <property type="match status" value="1"/>
</dbReference>
<dbReference type="PANTHER" id="PTHR11581">
    <property type="entry name" value="30S/40S RIBOSOMAL PROTEIN S4"/>
    <property type="match status" value="1"/>
</dbReference>
<evidence type="ECO:0000256" key="2">
    <source>
        <dbReference type="ARBA" id="ARBA00022730"/>
    </source>
</evidence>
<dbReference type="Pfam" id="PF08071">
    <property type="entry name" value="RS4NT"/>
    <property type="match status" value="1"/>
</dbReference>